<keyword evidence="2" id="KW-1185">Reference proteome</keyword>
<proteinExistence type="predicted"/>
<sequence length="63" mass="7079">MTDELCVLLSSPALCFESVRHLYLTLPNTPQHYRSQVSFLSAARGNDCSPWPAIHRPTQVLPI</sequence>
<evidence type="ECO:0000313" key="1">
    <source>
        <dbReference type="EMBL" id="MPC23112.1"/>
    </source>
</evidence>
<dbReference type="AlphaFoldDB" id="A0A5B7DNC0"/>
<reference evidence="1 2" key="1">
    <citation type="submission" date="2019-05" db="EMBL/GenBank/DDBJ databases">
        <title>Another draft genome of Portunus trituberculatus and its Hox gene families provides insights of decapod evolution.</title>
        <authorList>
            <person name="Jeong J.-H."/>
            <person name="Song I."/>
            <person name="Kim S."/>
            <person name="Choi T."/>
            <person name="Kim D."/>
            <person name="Ryu S."/>
            <person name="Kim W."/>
        </authorList>
    </citation>
    <scope>NUCLEOTIDE SEQUENCE [LARGE SCALE GENOMIC DNA]</scope>
    <source>
        <tissue evidence="1">Muscle</tissue>
    </source>
</reference>
<organism evidence="1 2">
    <name type="scientific">Portunus trituberculatus</name>
    <name type="common">Swimming crab</name>
    <name type="synonym">Neptunus trituberculatus</name>
    <dbReference type="NCBI Taxonomy" id="210409"/>
    <lineage>
        <taxon>Eukaryota</taxon>
        <taxon>Metazoa</taxon>
        <taxon>Ecdysozoa</taxon>
        <taxon>Arthropoda</taxon>
        <taxon>Crustacea</taxon>
        <taxon>Multicrustacea</taxon>
        <taxon>Malacostraca</taxon>
        <taxon>Eumalacostraca</taxon>
        <taxon>Eucarida</taxon>
        <taxon>Decapoda</taxon>
        <taxon>Pleocyemata</taxon>
        <taxon>Brachyura</taxon>
        <taxon>Eubrachyura</taxon>
        <taxon>Portunoidea</taxon>
        <taxon>Portunidae</taxon>
        <taxon>Portuninae</taxon>
        <taxon>Portunus</taxon>
    </lineage>
</organism>
<dbReference type="EMBL" id="VSRR010001168">
    <property type="protein sequence ID" value="MPC23112.1"/>
    <property type="molecule type" value="Genomic_DNA"/>
</dbReference>
<accession>A0A5B7DNC0</accession>
<gene>
    <name evidence="1" type="ORF">E2C01_016150</name>
</gene>
<name>A0A5B7DNC0_PORTR</name>
<dbReference type="Proteomes" id="UP000324222">
    <property type="component" value="Unassembled WGS sequence"/>
</dbReference>
<evidence type="ECO:0000313" key="2">
    <source>
        <dbReference type="Proteomes" id="UP000324222"/>
    </source>
</evidence>
<protein>
    <submittedName>
        <fullName evidence="1">Uncharacterized protein</fullName>
    </submittedName>
</protein>
<comment type="caution">
    <text evidence="1">The sequence shown here is derived from an EMBL/GenBank/DDBJ whole genome shotgun (WGS) entry which is preliminary data.</text>
</comment>